<dbReference type="Gene3D" id="1.10.1660.10">
    <property type="match status" value="1"/>
</dbReference>
<dbReference type="EMBL" id="CP018477">
    <property type="protein sequence ID" value="ASV74107.1"/>
    <property type="molecule type" value="Genomic_DNA"/>
</dbReference>
<dbReference type="InterPro" id="IPR011990">
    <property type="entry name" value="TPR-like_helical_dom_sf"/>
</dbReference>
<dbReference type="PROSITE" id="PS50005">
    <property type="entry name" value="TPR"/>
    <property type="match status" value="3"/>
</dbReference>
<organism evidence="3 4">
    <name type="scientific">Thermogutta terrifontis</name>
    <dbReference type="NCBI Taxonomy" id="1331910"/>
    <lineage>
        <taxon>Bacteria</taxon>
        <taxon>Pseudomonadati</taxon>
        <taxon>Planctomycetota</taxon>
        <taxon>Planctomycetia</taxon>
        <taxon>Pirellulales</taxon>
        <taxon>Thermoguttaceae</taxon>
        <taxon>Thermogutta</taxon>
    </lineage>
</organism>
<dbReference type="OrthoDB" id="261498at2"/>
<dbReference type="Pfam" id="PF13411">
    <property type="entry name" value="MerR_1"/>
    <property type="match status" value="1"/>
</dbReference>
<dbReference type="GO" id="GO:0006355">
    <property type="term" value="P:regulation of DNA-templated transcription"/>
    <property type="evidence" value="ECO:0007669"/>
    <property type="project" value="InterPro"/>
</dbReference>
<feature type="domain" description="HTH merR-type" evidence="2">
    <location>
        <begin position="107"/>
        <end position="168"/>
    </location>
</feature>
<evidence type="ECO:0000259" key="2">
    <source>
        <dbReference type="Pfam" id="PF13411"/>
    </source>
</evidence>
<dbReference type="Proteomes" id="UP000215086">
    <property type="component" value="Chromosome"/>
</dbReference>
<dbReference type="GO" id="GO:0006493">
    <property type="term" value="P:protein O-linked glycosylation"/>
    <property type="evidence" value="ECO:0007669"/>
    <property type="project" value="InterPro"/>
</dbReference>
<reference evidence="3 4" key="1">
    <citation type="journal article" name="Front. Microbiol.">
        <title>Sugar Metabolism of the First Thermophilic Planctomycete Thermogutta terrifontis: Comparative Genomic and Transcriptomic Approaches.</title>
        <authorList>
            <person name="Elcheninov A.G."/>
            <person name="Menzel P."/>
            <person name="Gudbergsdottir S.R."/>
            <person name="Slesarev A.I."/>
            <person name="Kadnikov V.V."/>
            <person name="Krogh A."/>
            <person name="Bonch-Osmolovskaya E.A."/>
            <person name="Peng X."/>
            <person name="Kublanov I.V."/>
        </authorList>
    </citation>
    <scope>NUCLEOTIDE SEQUENCE [LARGE SCALE GENOMIC DNA]</scope>
    <source>
        <strain evidence="3 4">R1</strain>
    </source>
</reference>
<keyword evidence="1" id="KW-0802">TPR repeat</keyword>
<dbReference type="PANTHER" id="PTHR44366">
    <property type="entry name" value="UDP-N-ACETYLGLUCOSAMINE--PEPTIDE N-ACETYLGLUCOSAMINYLTRANSFERASE 110 KDA SUBUNIT"/>
    <property type="match status" value="1"/>
</dbReference>
<name>A0A286RDT8_9BACT</name>
<dbReference type="SUPFAM" id="SSF46955">
    <property type="entry name" value="Putative DNA-binding domain"/>
    <property type="match status" value="1"/>
</dbReference>
<dbReference type="RefSeq" id="WP_095414524.1">
    <property type="nucleotide sequence ID" value="NZ_CP018477.1"/>
</dbReference>
<feature type="repeat" description="TPR" evidence="1">
    <location>
        <begin position="351"/>
        <end position="384"/>
    </location>
</feature>
<dbReference type="Pfam" id="PF13432">
    <property type="entry name" value="TPR_16"/>
    <property type="match status" value="1"/>
</dbReference>
<evidence type="ECO:0000256" key="1">
    <source>
        <dbReference type="PROSITE-ProRule" id="PRU00339"/>
    </source>
</evidence>
<dbReference type="SMART" id="SM00028">
    <property type="entry name" value="TPR"/>
    <property type="match status" value="4"/>
</dbReference>
<feature type="repeat" description="TPR" evidence="1">
    <location>
        <begin position="283"/>
        <end position="316"/>
    </location>
</feature>
<evidence type="ECO:0000313" key="4">
    <source>
        <dbReference type="Proteomes" id="UP000215086"/>
    </source>
</evidence>
<evidence type="ECO:0000313" key="3">
    <source>
        <dbReference type="EMBL" id="ASV74107.1"/>
    </source>
</evidence>
<dbReference type="InterPro" id="IPR037919">
    <property type="entry name" value="OGT"/>
</dbReference>
<sequence>MTGIDQPDSPLAGIKILLLGSPAAMNSWEFRREVTARGLKLASSDEPADWIVIGEQSLFSVEESELQKLAEELAQNQRGSHAEILWESEFWRRLGLVEQTPGVRSLYTPGLIARLVNVPVSTIRQWQRFGLLVPSQIVRRLAYFDYQAVIRAKNLAELTKAGVSVRRILGRWRNLAQRSPFLREALERWPLVVRWQQAFFRYGDKLVDPTGQFHFDFSEASTGDCFSETAIISLEKSLAHGFAADSCSREELLSIAEVCEETNRLADAIEAYRLILAKGGPQAEVCFRLADLLYRAGDLSGARERYFMTIELDPEYLEAYLNLGSVLVELGDRELAMAAFEGALQLHPNFPDAHFLLAQLLEEIGQHQEAAKHWQRFLELVPDGPWCELARSHLPLEKEN</sequence>
<dbReference type="AlphaFoldDB" id="A0A286RDT8"/>
<dbReference type="KEGG" id="ttf:THTE_1505"/>
<keyword evidence="4" id="KW-1185">Reference proteome</keyword>
<dbReference type="InterPro" id="IPR000551">
    <property type="entry name" value="MerR-type_HTH_dom"/>
</dbReference>
<dbReference type="Gene3D" id="1.25.40.10">
    <property type="entry name" value="Tetratricopeptide repeat domain"/>
    <property type="match status" value="1"/>
</dbReference>
<dbReference type="SUPFAM" id="SSF48452">
    <property type="entry name" value="TPR-like"/>
    <property type="match status" value="1"/>
</dbReference>
<dbReference type="PROSITE" id="PS50293">
    <property type="entry name" value="TPR_REGION"/>
    <property type="match status" value="1"/>
</dbReference>
<proteinExistence type="predicted"/>
<protein>
    <recommendedName>
        <fullName evidence="2">HTH merR-type domain-containing protein</fullName>
    </recommendedName>
</protein>
<gene>
    <name evidence="3" type="ORF">THTE_1505</name>
</gene>
<dbReference type="InterPro" id="IPR019734">
    <property type="entry name" value="TPR_rpt"/>
</dbReference>
<dbReference type="InterPro" id="IPR009061">
    <property type="entry name" value="DNA-bd_dom_put_sf"/>
</dbReference>
<dbReference type="PANTHER" id="PTHR44366:SF1">
    <property type="entry name" value="UDP-N-ACETYLGLUCOSAMINE--PEPTIDE N-ACETYLGLUCOSAMINYLTRANSFERASE 110 KDA SUBUNIT"/>
    <property type="match status" value="1"/>
</dbReference>
<feature type="repeat" description="TPR" evidence="1">
    <location>
        <begin position="317"/>
        <end position="350"/>
    </location>
</feature>
<dbReference type="GO" id="GO:0097363">
    <property type="term" value="F:protein O-acetylglucosaminyltransferase activity"/>
    <property type="evidence" value="ECO:0007669"/>
    <property type="project" value="TreeGrafter"/>
</dbReference>
<dbReference type="GO" id="GO:0003677">
    <property type="term" value="F:DNA binding"/>
    <property type="evidence" value="ECO:0007669"/>
    <property type="project" value="InterPro"/>
</dbReference>
<accession>A0A286RDT8</accession>